<sequence>MKTPDQTHGPPTNPFRPRIRPTRRRTPKNRRPGHTESPRRRTHRPPRRPLSWVSPCERTSSRPGPLATQALRRGAADRPLPRRSP</sequence>
<evidence type="ECO:0000256" key="1">
    <source>
        <dbReference type="SAM" id="MobiDB-lite"/>
    </source>
</evidence>
<feature type="compositionally biased region" description="Basic residues" evidence="1">
    <location>
        <begin position="17"/>
        <end position="32"/>
    </location>
</feature>
<reference evidence="2" key="1">
    <citation type="journal article" date="2021" name="Proc. Natl. Acad. Sci. U.S.A.">
        <title>A Catalog of Tens of Thousands of Viruses from Human Metagenomes Reveals Hidden Associations with Chronic Diseases.</title>
        <authorList>
            <person name="Tisza M.J."/>
            <person name="Buck C.B."/>
        </authorList>
    </citation>
    <scope>NUCLEOTIDE SEQUENCE</scope>
    <source>
        <strain evidence="2">CtCCv12</strain>
    </source>
</reference>
<dbReference type="EMBL" id="BK015075">
    <property type="protein sequence ID" value="DAD89998.1"/>
    <property type="molecule type" value="Genomic_DNA"/>
</dbReference>
<name>A0A8S5N5V0_9CAUD</name>
<protein>
    <submittedName>
        <fullName evidence="2">Uncharacterized protein</fullName>
    </submittedName>
</protein>
<evidence type="ECO:0000313" key="2">
    <source>
        <dbReference type="EMBL" id="DAD89998.1"/>
    </source>
</evidence>
<organism evidence="2">
    <name type="scientific">Siphoviridae sp. ctCCv12</name>
    <dbReference type="NCBI Taxonomy" id="2826191"/>
    <lineage>
        <taxon>Viruses</taxon>
        <taxon>Duplodnaviria</taxon>
        <taxon>Heunggongvirae</taxon>
        <taxon>Uroviricota</taxon>
        <taxon>Caudoviricetes</taxon>
    </lineage>
</organism>
<feature type="compositionally biased region" description="Basic and acidic residues" evidence="1">
    <location>
        <begin position="74"/>
        <end position="85"/>
    </location>
</feature>
<feature type="region of interest" description="Disordered" evidence="1">
    <location>
        <begin position="1"/>
        <end position="85"/>
    </location>
</feature>
<proteinExistence type="predicted"/>
<accession>A0A8S5N5V0</accession>